<sequence>MDVFTSLVNAHKNAPPRMKLIDIFMVFLVLSGVVQFIFCLLVGNFPFNAFLGGFSATVGQFVLLAALRTQVNPENKEEFRKVSPERAFCDFVFGSLVLHFIVYHFIN</sequence>
<dbReference type="GeneID" id="36516064"/>
<evidence type="ECO:0000313" key="9">
    <source>
        <dbReference type="EMBL" id="PRT54697.1"/>
    </source>
</evidence>
<dbReference type="PANTHER" id="PTHR10705">
    <property type="entry name" value="DOLICHYL-DIPHOSPHOOLIGOSACCHARIDE--PROTEIN GLYCOSYLTRANSFERASE SUBUNIT DAD1"/>
    <property type="match status" value="1"/>
</dbReference>
<dbReference type="Pfam" id="PF02109">
    <property type="entry name" value="DAD"/>
    <property type="match status" value="1"/>
</dbReference>
<dbReference type="AlphaFoldDB" id="A0A2T0FIB6"/>
<evidence type="ECO:0000313" key="10">
    <source>
        <dbReference type="Proteomes" id="UP000238350"/>
    </source>
</evidence>
<dbReference type="GO" id="GO:0016740">
    <property type="term" value="F:transferase activity"/>
    <property type="evidence" value="ECO:0007669"/>
    <property type="project" value="UniProtKB-KW"/>
</dbReference>
<dbReference type="RefSeq" id="XP_024664642.1">
    <property type="nucleotide sequence ID" value="XM_024808873.1"/>
</dbReference>
<evidence type="ECO:0000256" key="6">
    <source>
        <dbReference type="ARBA" id="ARBA00022989"/>
    </source>
</evidence>
<evidence type="ECO:0000256" key="1">
    <source>
        <dbReference type="ARBA" id="ARBA00004477"/>
    </source>
</evidence>
<comment type="subunit">
    <text evidence="8">Component of the oligosaccharyltransferase (OST) complex.</text>
</comment>
<feature type="transmembrane region" description="Helical" evidence="8">
    <location>
        <begin position="87"/>
        <end position="106"/>
    </location>
</feature>
<comment type="pathway">
    <text evidence="2 8">Protein modification; protein glycosylation.</text>
</comment>
<comment type="function">
    <text evidence="8">Subunit of the oligosaccharyl transferase (OST) complex that catalyzes the initial transfer of a defined glycan (Glc(3)Man(9)GlcNAc(2) in eukaryotes) from the lipid carrier dolichol-pyrophosphate to an asparagine residue within an Asn-X-Ser/Thr consensus motif in nascent polypeptide chains, the first step in protein N-glycosylation. N-glycosylation occurs cotranslationally and the complex associates with the Sec61 complex at the channel-forming translocon complex that mediates protein translocation across the endoplasmic reticulum (ER). All subunits are required for a maximal enzyme activity.</text>
</comment>
<evidence type="ECO:0000256" key="4">
    <source>
        <dbReference type="ARBA" id="ARBA00022692"/>
    </source>
</evidence>
<reference evidence="9 10" key="1">
    <citation type="submission" date="2017-04" db="EMBL/GenBank/DDBJ databases">
        <title>Genome sequencing of [Candida] sorbophila.</title>
        <authorList>
            <person name="Ahn J.O."/>
        </authorList>
    </citation>
    <scope>NUCLEOTIDE SEQUENCE [LARGE SCALE GENOMIC DNA]</scope>
    <source>
        <strain evidence="9 10">DS02</strain>
    </source>
</reference>
<feature type="transmembrane region" description="Helical" evidence="8">
    <location>
        <begin position="49"/>
        <end position="67"/>
    </location>
</feature>
<dbReference type="UniPathway" id="UPA00378"/>
<keyword evidence="4 8" id="KW-0812">Transmembrane</keyword>
<evidence type="ECO:0000256" key="3">
    <source>
        <dbReference type="ARBA" id="ARBA00009386"/>
    </source>
</evidence>
<keyword evidence="9" id="KW-0808">Transferase</keyword>
<evidence type="ECO:0000256" key="8">
    <source>
        <dbReference type="RuleBase" id="RU361136"/>
    </source>
</evidence>
<accession>A0A2T0FIB6</accession>
<organism evidence="9 10">
    <name type="scientific">Wickerhamiella sorbophila</name>
    <dbReference type="NCBI Taxonomy" id="45607"/>
    <lineage>
        <taxon>Eukaryota</taxon>
        <taxon>Fungi</taxon>
        <taxon>Dikarya</taxon>
        <taxon>Ascomycota</taxon>
        <taxon>Saccharomycotina</taxon>
        <taxon>Dipodascomycetes</taxon>
        <taxon>Dipodascales</taxon>
        <taxon>Trichomonascaceae</taxon>
        <taxon>Wickerhamiella</taxon>
    </lineage>
</organism>
<dbReference type="STRING" id="45607.A0A2T0FIB6"/>
<comment type="subcellular location">
    <subcellularLocation>
        <location evidence="1 8">Endoplasmic reticulum membrane</location>
        <topology evidence="1 8">Multi-pass membrane protein</topology>
    </subcellularLocation>
</comment>
<dbReference type="GO" id="GO:0008250">
    <property type="term" value="C:oligosaccharyltransferase complex"/>
    <property type="evidence" value="ECO:0007669"/>
    <property type="project" value="InterPro"/>
</dbReference>
<proteinExistence type="inferred from homology"/>
<dbReference type="PANTHER" id="PTHR10705:SF0">
    <property type="entry name" value="DOLICHYL-DIPHOSPHOOLIGOSACCHARIDE--PROTEIN GLYCOSYLTRANSFERASE SUBUNIT DAD1"/>
    <property type="match status" value="1"/>
</dbReference>
<name>A0A2T0FIB6_9ASCO</name>
<protein>
    <recommendedName>
        <fullName evidence="8">Dolichyl-diphosphooligosaccharide--protein glycosyltransferase subunit OST2</fullName>
        <shortName evidence="8">Oligosaccharyl transferase subunit OST2</shortName>
    </recommendedName>
</protein>
<dbReference type="Proteomes" id="UP000238350">
    <property type="component" value="Unassembled WGS sequence"/>
</dbReference>
<dbReference type="PIRSF" id="PIRSF005588">
    <property type="entry name" value="DAD"/>
    <property type="match status" value="1"/>
</dbReference>
<evidence type="ECO:0000256" key="7">
    <source>
        <dbReference type="ARBA" id="ARBA00023136"/>
    </source>
</evidence>
<keyword evidence="6 8" id="KW-1133">Transmembrane helix</keyword>
<keyword evidence="10" id="KW-1185">Reference proteome</keyword>
<keyword evidence="5 8" id="KW-0256">Endoplasmic reticulum</keyword>
<evidence type="ECO:0000256" key="2">
    <source>
        <dbReference type="ARBA" id="ARBA00004922"/>
    </source>
</evidence>
<comment type="similarity">
    <text evidence="3 8">Belongs to the DAD/OST2 family.</text>
</comment>
<keyword evidence="7 8" id="KW-0472">Membrane</keyword>
<dbReference type="EMBL" id="NDIQ01000021">
    <property type="protein sequence ID" value="PRT54697.1"/>
    <property type="molecule type" value="Genomic_DNA"/>
</dbReference>
<gene>
    <name evidence="9" type="ORF">B9G98_02316</name>
</gene>
<feature type="transmembrane region" description="Helical" evidence="8">
    <location>
        <begin position="20"/>
        <end position="43"/>
    </location>
</feature>
<dbReference type="GO" id="GO:0006487">
    <property type="term" value="P:protein N-linked glycosylation"/>
    <property type="evidence" value="ECO:0007669"/>
    <property type="project" value="TreeGrafter"/>
</dbReference>
<dbReference type="InterPro" id="IPR003038">
    <property type="entry name" value="DAD/Ost2"/>
</dbReference>
<evidence type="ECO:0000256" key="5">
    <source>
        <dbReference type="ARBA" id="ARBA00022824"/>
    </source>
</evidence>
<comment type="caution">
    <text evidence="9">The sequence shown here is derived from an EMBL/GenBank/DDBJ whole genome shotgun (WGS) entry which is preliminary data.</text>
</comment>